<dbReference type="Pfam" id="PF00745">
    <property type="entry name" value="GlutR_dimer"/>
    <property type="match status" value="1"/>
</dbReference>
<dbReference type="PANTHER" id="PTHR43013:SF1">
    <property type="entry name" value="GLUTAMYL-TRNA REDUCTASE"/>
    <property type="match status" value="1"/>
</dbReference>
<reference evidence="3" key="1">
    <citation type="submission" date="2013-08" db="EMBL/GenBank/DDBJ databases">
        <authorList>
            <person name="Mendez C."/>
            <person name="Richter M."/>
            <person name="Ferrer M."/>
            <person name="Sanchez J."/>
        </authorList>
    </citation>
    <scope>NUCLEOTIDE SEQUENCE</scope>
</reference>
<dbReference type="Pfam" id="PF01488">
    <property type="entry name" value="Shikimate_DH"/>
    <property type="match status" value="1"/>
</dbReference>
<dbReference type="SUPFAM" id="SSF51735">
    <property type="entry name" value="NAD(P)-binding Rossmann-fold domains"/>
    <property type="match status" value="1"/>
</dbReference>
<dbReference type="Gene3D" id="3.40.50.720">
    <property type="entry name" value="NAD(P)-binding Rossmann-like Domain"/>
    <property type="match status" value="1"/>
</dbReference>
<feature type="domain" description="Tetrapyrrole biosynthesis glutamyl-tRNA reductase dimerisation" evidence="1">
    <location>
        <begin position="93"/>
        <end position="184"/>
    </location>
</feature>
<comment type="caution">
    <text evidence="3">The sequence shown here is derived from an EMBL/GenBank/DDBJ whole genome shotgun (WGS) entry which is preliminary data.</text>
</comment>
<gene>
    <name evidence="3" type="ORF">B1B_05371</name>
</gene>
<dbReference type="PANTHER" id="PTHR43013">
    <property type="entry name" value="GLUTAMYL-TRNA REDUCTASE"/>
    <property type="match status" value="1"/>
</dbReference>
<organism evidence="3">
    <name type="scientific">mine drainage metagenome</name>
    <dbReference type="NCBI Taxonomy" id="410659"/>
    <lineage>
        <taxon>unclassified sequences</taxon>
        <taxon>metagenomes</taxon>
        <taxon>ecological metagenomes</taxon>
    </lineage>
</organism>
<proteinExistence type="predicted"/>
<dbReference type="EMBL" id="AUZY01003396">
    <property type="protein sequence ID" value="EQD69401.1"/>
    <property type="molecule type" value="Genomic_DNA"/>
</dbReference>
<dbReference type="InterPro" id="IPR015896">
    <property type="entry name" value="4pyrrol_synth_GluRdtase_dimer"/>
</dbReference>
<reference evidence="3" key="2">
    <citation type="journal article" date="2014" name="ISME J.">
        <title>Microbial stratification in low pH oxic and suboxic macroscopic growths along an acid mine drainage.</title>
        <authorList>
            <person name="Mendez-Garcia C."/>
            <person name="Mesa V."/>
            <person name="Sprenger R.R."/>
            <person name="Richter M."/>
            <person name="Diez M.S."/>
            <person name="Solano J."/>
            <person name="Bargiela R."/>
            <person name="Golyshina O.V."/>
            <person name="Manteca A."/>
            <person name="Ramos J.L."/>
            <person name="Gallego J.R."/>
            <person name="Llorente I."/>
            <person name="Martins Dos Santos V.A."/>
            <person name="Jensen O.N."/>
            <person name="Pelaez A.I."/>
            <person name="Sanchez J."/>
            <person name="Ferrer M."/>
        </authorList>
    </citation>
    <scope>NUCLEOTIDE SEQUENCE</scope>
</reference>
<evidence type="ECO:0000259" key="2">
    <source>
        <dbReference type="Pfam" id="PF01488"/>
    </source>
</evidence>
<name>T1B8Z8_9ZZZZ</name>
<dbReference type="GO" id="GO:0050661">
    <property type="term" value="F:NADP binding"/>
    <property type="evidence" value="ECO:0007669"/>
    <property type="project" value="InterPro"/>
</dbReference>
<protein>
    <submittedName>
        <fullName evidence="3">Glutamyl-tRNA reductase</fullName>
    </submittedName>
</protein>
<dbReference type="AlphaFoldDB" id="T1B8Z8"/>
<dbReference type="GO" id="GO:0019353">
    <property type="term" value="P:protoporphyrinogen IX biosynthetic process from glutamate"/>
    <property type="evidence" value="ECO:0007669"/>
    <property type="project" value="TreeGrafter"/>
</dbReference>
<evidence type="ECO:0000313" key="3">
    <source>
        <dbReference type="EMBL" id="EQD69401.1"/>
    </source>
</evidence>
<dbReference type="InterPro" id="IPR006151">
    <property type="entry name" value="Shikm_DH/Glu-tRNA_Rdtase"/>
</dbReference>
<sequence length="192" mass="21053">AAFLRSIGARAAPVDRLIDELAVCDAVVAAAKSGRAVITPAAIPRDRPILLVDLGVPRNIAPEVRRLPQSRLVDLGDLYGEVAPPAPRAPPGIEAAVRAANLALEQRALEPWVALLRREVERIRRTELASARPYLGDLTEAQERALDRLTRRLVGRLLDGPTERIRALSSSPEDERIRRWALELLTPDSPEP</sequence>
<evidence type="ECO:0000259" key="1">
    <source>
        <dbReference type="Pfam" id="PF00745"/>
    </source>
</evidence>
<dbReference type="InterPro" id="IPR036453">
    <property type="entry name" value="GluRdtase_dimer_dom_sf"/>
</dbReference>
<accession>T1B8Z8</accession>
<feature type="domain" description="Quinate/shikimate 5-dehydrogenase/glutamyl-tRNA reductase" evidence="2">
    <location>
        <begin position="10"/>
        <end position="79"/>
    </location>
</feature>
<dbReference type="GO" id="GO:0008883">
    <property type="term" value="F:glutamyl-tRNA reductase activity"/>
    <property type="evidence" value="ECO:0007669"/>
    <property type="project" value="InterPro"/>
</dbReference>
<feature type="non-terminal residue" evidence="3">
    <location>
        <position position="1"/>
    </location>
</feature>
<dbReference type="SUPFAM" id="SSF69075">
    <property type="entry name" value="Glutamyl tRNA-reductase dimerization domain"/>
    <property type="match status" value="1"/>
</dbReference>
<dbReference type="InterPro" id="IPR036291">
    <property type="entry name" value="NAD(P)-bd_dom_sf"/>
</dbReference>